<evidence type="ECO:0000313" key="14">
    <source>
        <dbReference type="Proteomes" id="UP000240830"/>
    </source>
</evidence>
<keyword evidence="5 12" id="KW-0812">Transmembrane</keyword>
<dbReference type="Pfam" id="PF01066">
    <property type="entry name" value="CDP-OH_P_transf"/>
    <property type="match status" value="1"/>
</dbReference>
<dbReference type="PANTHER" id="PTHR14269:SF60">
    <property type="entry name" value="CARDIOLIPIN SYNTHASE (CMP-FORMING)"/>
    <property type="match status" value="1"/>
</dbReference>
<evidence type="ECO:0000256" key="4">
    <source>
        <dbReference type="ARBA" id="ARBA00022679"/>
    </source>
</evidence>
<dbReference type="InterPro" id="IPR000462">
    <property type="entry name" value="CDP-OH_P_trans"/>
</dbReference>
<evidence type="ECO:0000256" key="8">
    <source>
        <dbReference type="ARBA" id="ARBA00023136"/>
    </source>
</evidence>
<dbReference type="OrthoDB" id="10020554at2759"/>
<evidence type="ECO:0000256" key="7">
    <source>
        <dbReference type="ARBA" id="ARBA00023098"/>
    </source>
</evidence>
<dbReference type="GO" id="GO:0005739">
    <property type="term" value="C:mitochondrion"/>
    <property type="evidence" value="ECO:0007669"/>
    <property type="project" value="TreeGrafter"/>
</dbReference>
<keyword evidence="14" id="KW-1185">Reference proteome</keyword>
<keyword evidence="3" id="KW-0444">Lipid biosynthesis</keyword>
<dbReference type="PANTHER" id="PTHR14269">
    <property type="entry name" value="CDP-DIACYLGLYCEROL--GLYCEROL-3-PHOSPHATE 3-PHOSPHATIDYLTRANSFERASE-RELATED"/>
    <property type="match status" value="1"/>
</dbReference>
<dbReference type="PROSITE" id="PS00379">
    <property type="entry name" value="CDP_ALCOHOL_P_TRANSF"/>
    <property type="match status" value="1"/>
</dbReference>
<dbReference type="InterPro" id="IPR043130">
    <property type="entry name" value="CDP-OH_PTrfase_TM_dom"/>
</dbReference>
<dbReference type="GO" id="GO:0043337">
    <property type="term" value="F:cardiolipin synthase (CMP-forming)"/>
    <property type="evidence" value="ECO:0007669"/>
    <property type="project" value="TreeGrafter"/>
</dbReference>
<dbReference type="EMBL" id="MTSL01000169">
    <property type="protein sequence ID" value="PJF17602.1"/>
    <property type="molecule type" value="Genomic_DNA"/>
</dbReference>
<dbReference type="InterPro" id="IPR004570">
    <property type="entry name" value="Phosphatidylglycerol_P_synth"/>
</dbReference>
<feature type="transmembrane region" description="Helical" evidence="12">
    <location>
        <begin position="175"/>
        <end position="199"/>
    </location>
</feature>
<keyword evidence="8 12" id="KW-0472">Membrane</keyword>
<keyword evidence="10" id="KW-1208">Phospholipid metabolism</keyword>
<evidence type="ECO:0000256" key="11">
    <source>
        <dbReference type="RuleBase" id="RU003750"/>
    </source>
</evidence>
<comment type="subcellular location">
    <subcellularLocation>
        <location evidence="1">Membrane</location>
        <topology evidence="1">Multi-pass membrane protein</topology>
    </subcellularLocation>
</comment>
<keyword evidence="9" id="KW-0594">Phospholipid biosynthesis</keyword>
<accession>A0A2H9TIL5</accession>
<comment type="similarity">
    <text evidence="2 11">Belongs to the CDP-alcohol phosphatidyltransferase class-I family.</text>
</comment>
<evidence type="ECO:0000256" key="10">
    <source>
        <dbReference type="ARBA" id="ARBA00023264"/>
    </source>
</evidence>
<feature type="transmembrane region" description="Helical" evidence="12">
    <location>
        <begin position="98"/>
        <end position="120"/>
    </location>
</feature>
<sequence length="211" mass="23170">MNTKYSRQELQRIWTIPNALSVGRVLITPVIGHAVLADKPVLAFSLLFASALSDFADGYLARRWRQQSALGSLLDPLGDKVLVGVLAASLAWKGLLPGWLMATILLRDVGLIISGIYVRWRTLPGPFTIRKYFDPTIATATVSPTLISKVNTALQILLLGCTLATPLLVDSYPSFISHCLVPLQWTVMGTTVGSALSYIKDYRKVVKFIKK</sequence>
<keyword evidence="4 11" id="KW-0808">Transferase</keyword>
<dbReference type="Proteomes" id="UP000240830">
    <property type="component" value="Unassembled WGS sequence"/>
</dbReference>
<evidence type="ECO:0000256" key="12">
    <source>
        <dbReference type="SAM" id="Phobius"/>
    </source>
</evidence>
<evidence type="ECO:0000256" key="5">
    <source>
        <dbReference type="ARBA" id="ARBA00022692"/>
    </source>
</evidence>
<evidence type="ECO:0000256" key="3">
    <source>
        <dbReference type="ARBA" id="ARBA00022516"/>
    </source>
</evidence>
<dbReference type="InterPro" id="IPR048254">
    <property type="entry name" value="CDP_ALCOHOL_P_TRANSF_CS"/>
</dbReference>
<evidence type="ECO:0000256" key="6">
    <source>
        <dbReference type="ARBA" id="ARBA00022989"/>
    </source>
</evidence>
<evidence type="ECO:0000256" key="1">
    <source>
        <dbReference type="ARBA" id="ARBA00004141"/>
    </source>
</evidence>
<dbReference type="InterPro" id="IPR050324">
    <property type="entry name" value="CDP-alcohol_PTase-I"/>
</dbReference>
<keyword evidence="6 12" id="KW-1133">Transmembrane helix</keyword>
<reference evidence="13 14" key="1">
    <citation type="submission" date="2016-10" db="EMBL/GenBank/DDBJ databases">
        <title>The genome of Paramicrosporidium saccamoebae is the missing link in understanding Cryptomycota and Microsporidia evolution.</title>
        <authorList>
            <person name="Quandt C.A."/>
            <person name="Beaudet D."/>
            <person name="Corsaro D."/>
            <person name="Michel R."/>
            <person name="Corradi N."/>
            <person name="James T."/>
        </authorList>
    </citation>
    <scope>NUCLEOTIDE SEQUENCE [LARGE SCALE GENOMIC DNA]</scope>
    <source>
        <strain evidence="13 14">KSL3</strain>
    </source>
</reference>
<dbReference type="STRING" id="1246581.A0A2H9TIL5"/>
<protein>
    <submittedName>
        <fullName evidence="13">Cardiolipin synthase</fullName>
    </submittedName>
</protein>
<name>A0A2H9TIL5_9FUNG</name>
<dbReference type="Gene3D" id="1.20.120.1760">
    <property type="match status" value="1"/>
</dbReference>
<dbReference type="GO" id="GO:0008444">
    <property type="term" value="F:CDP-diacylglycerol-glycerol-3-phosphate 3-phosphatidyltransferase activity"/>
    <property type="evidence" value="ECO:0007669"/>
    <property type="project" value="InterPro"/>
</dbReference>
<feature type="transmembrane region" description="Helical" evidence="12">
    <location>
        <begin position="12"/>
        <end position="35"/>
    </location>
</feature>
<gene>
    <name evidence="13" type="ORF">PSACC_02600</name>
</gene>
<proteinExistence type="inferred from homology"/>
<dbReference type="GO" id="GO:0016020">
    <property type="term" value="C:membrane"/>
    <property type="evidence" value="ECO:0007669"/>
    <property type="project" value="UniProtKB-SubCell"/>
</dbReference>
<evidence type="ECO:0000313" key="13">
    <source>
        <dbReference type="EMBL" id="PJF17602.1"/>
    </source>
</evidence>
<dbReference type="AlphaFoldDB" id="A0A2H9TIL5"/>
<organism evidence="13 14">
    <name type="scientific">Paramicrosporidium saccamoebae</name>
    <dbReference type="NCBI Taxonomy" id="1246581"/>
    <lineage>
        <taxon>Eukaryota</taxon>
        <taxon>Fungi</taxon>
        <taxon>Fungi incertae sedis</taxon>
        <taxon>Cryptomycota</taxon>
        <taxon>Cryptomycota incertae sedis</taxon>
        <taxon>Paramicrosporidium</taxon>
    </lineage>
</organism>
<evidence type="ECO:0000256" key="2">
    <source>
        <dbReference type="ARBA" id="ARBA00010441"/>
    </source>
</evidence>
<evidence type="ECO:0000256" key="9">
    <source>
        <dbReference type="ARBA" id="ARBA00023209"/>
    </source>
</evidence>
<dbReference type="PIRSF" id="PIRSF000847">
    <property type="entry name" value="Phos_ph_gly_syn"/>
    <property type="match status" value="1"/>
</dbReference>
<dbReference type="GO" id="GO:0032049">
    <property type="term" value="P:cardiolipin biosynthetic process"/>
    <property type="evidence" value="ECO:0007669"/>
    <property type="project" value="TreeGrafter"/>
</dbReference>
<comment type="caution">
    <text evidence="13">The sequence shown here is derived from an EMBL/GenBank/DDBJ whole genome shotgun (WGS) entry which is preliminary data.</text>
</comment>
<keyword evidence="7" id="KW-0443">Lipid metabolism</keyword>